<organism evidence="2 3">
    <name type="scientific">Paenibacillus spongiae</name>
    <dbReference type="NCBI Taxonomy" id="2909671"/>
    <lineage>
        <taxon>Bacteria</taxon>
        <taxon>Bacillati</taxon>
        <taxon>Bacillota</taxon>
        <taxon>Bacilli</taxon>
        <taxon>Bacillales</taxon>
        <taxon>Paenibacillaceae</taxon>
        <taxon>Paenibacillus</taxon>
    </lineage>
</organism>
<dbReference type="InterPro" id="IPR013196">
    <property type="entry name" value="HTH_11"/>
</dbReference>
<reference evidence="2" key="1">
    <citation type="submission" date="2022-01" db="EMBL/GenBank/DDBJ databases">
        <title>Paenibacillus spongiae sp. nov., isolated from marine sponge.</title>
        <authorList>
            <person name="Li Z."/>
            <person name="Zhang M."/>
        </authorList>
    </citation>
    <scope>NUCLEOTIDE SEQUENCE</scope>
    <source>
        <strain evidence="2">PHS-Z3</strain>
    </source>
</reference>
<gene>
    <name evidence="2" type="ORF">L1F29_28980</name>
</gene>
<protein>
    <submittedName>
        <fullName evidence="2">HTH domain-containing protein</fullName>
    </submittedName>
</protein>
<feature type="domain" description="Helix-turn-helix type 11" evidence="1">
    <location>
        <begin position="10"/>
        <end position="55"/>
    </location>
</feature>
<accession>A0ABY5S673</accession>
<evidence type="ECO:0000313" key="2">
    <source>
        <dbReference type="EMBL" id="UVI29409.1"/>
    </source>
</evidence>
<keyword evidence="3" id="KW-1185">Reference proteome</keyword>
<name>A0ABY5S673_9BACL</name>
<dbReference type="SUPFAM" id="SSF46785">
    <property type="entry name" value="Winged helix' DNA-binding domain"/>
    <property type="match status" value="1"/>
</dbReference>
<dbReference type="RefSeq" id="WP_258385498.1">
    <property type="nucleotide sequence ID" value="NZ_CP091430.1"/>
</dbReference>
<dbReference type="Pfam" id="PF08279">
    <property type="entry name" value="HTH_11"/>
    <property type="match status" value="1"/>
</dbReference>
<dbReference type="Gene3D" id="1.10.10.10">
    <property type="entry name" value="Winged helix-like DNA-binding domain superfamily/Winged helix DNA-binding domain"/>
    <property type="match status" value="1"/>
</dbReference>
<sequence length="65" mass="7390">MAKADTMLGILMLLRARKRMTARQLAEQLEIHIRTVYRCIDALCISGVPIVRKRGETGAITFRTM</sequence>
<evidence type="ECO:0000313" key="3">
    <source>
        <dbReference type="Proteomes" id="UP001057877"/>
    </source>
</evidence>
<dbReference type="EMBL" id="CP091430">
    <property type="protein sequence ID" value="UVI29409.1"/>
    <property type="molecule type" value="Genomic_DNA"/>
</dbReference>
<dbReference type="Proteomes" id="UP001057877">
    <property type="component" value="Chromosome"/>
</dbReference>
<proteinExistence type="predicted"/>
<dbReference type="InterPro" id="IPR036388">
    <property type="entry name" value="WH-like_DNA-bd_sf"/>
</dbReference>
<evidence type="ECO:0000259" key="1">
    <source>
        <dbReference type="Pfam" id="PF08279"/>
    </source>
</evidence>
<dbReference type="InterPro" id="IPR036390">
    <property type="entry name" value="WH_DNA-bd_sf"/>
</dbReference>